<feature type="domain" description="Reverse transcriptase" evidence="5">
    <location>
        <begin position="1006"/>
        <end position="1164"/>
    </location>
</feature>
<evidence type="ECO:0000259" key="5">
    <source>
        <dbReference type="Pfam" id="PF00078"/>
    </source>
</evidence>
<dbReference type="OrthoDB" id="2286242at2759"/>
<dbReference type="CDD" id="cd00303">
    <property type="entry name" value="retropepsin_like"/>
    <property type="match status" value="1"/>
</dbReference>
<dbReference type="Proteomes" id="UP000225706">
    <property type="component" value="Unassembled WGS sequence"/>
</dbReference>
<protein>
    <submittedName>
        <fullName evidence="7">Retrovirus-related Pol polyprotein</fullName>
    </submittedName>
</protein>
<dbReference type="InterPro" id="IPR043502">
    <property type="entry name" value="DNA/RNA_pol_sf"/>
</dbReference>
<dbReference type="PANTHER" id="PTHR37984">
    <property type="entry name" value="PROTEIN CBG26694"/>
    <property type="match status" value="1"/>
</dbReference>
<keyword evidence="8" id="KW-1185">Reference proteome</keyword>
<dbReference type="SUPFAM" id="SSF53098">
    <property type="entry name" value="Ribonuclease H-like"/>
    <property type="match status" value="1"/>
</dbReference>
<dbReference type="InterPro" id="IPR036397">
    <property type="entry name" value="RNaseH_sf"/>
</dbReference>
<comment type="caution">
    <text evidence="7">The sequence shown here is derived from an EMBL/GenBank/DDBJ whole genome shotgun (WGS) entry which is preliminary data.</text>
</comment>
<evidence type="ECO:0000256" key="3">
    <source>
        <dbReference type="ARBA" id="ARBA00022918"/>
    </source>
</evidence>
<dbReference type="InterPro" id="IPR050951">
    <property type="entry name" value="Retrovirus_Pol_polyprotein"/>
</dbReference>
<feature type="region of interest" description="Disordered" evidence="4">
    <location>
        <begin position="1653"/>
        <end position="1701"/>
    </location>
</feature>
<keyword evidence="3" id="KW-0695">RNA-directed DNA polymerase</keyword>
<dbReference type="Gene3D" id="3.30.420.10">
    <property type="entry name" value="Ribonuclease H-like superfamily/Ribonuclease H"/>
    <property type="match status" value="1"/>
</dbReference>
<dbReference type="InterPro" id="IPR021109">
    <property type="entry name" value="Peptidase_aspartic_dom_sf"/>
</dbReference>
<dbReference type="Gene3D" id="3.30.70.270">
    <property type="match status" value="1"/>
</dbReference>
<dbReference type="Gene3D" id="1.10.340.70">
    <property type="match status" value="1"/>
</dbReference>
<dbReference type="Gene3D" id="2.40.70.10">
    <property type="entry name" value="Acid Proteases"/>
    <property type="match status" value="1"/>
</dbReference>
<dbReference type="GO" id="GO:0006508">
    <property type="term" value="P:proteolysis"/>
    <property type="evidence" value="ECO:0007669"/>
    <property type="project" value="InterPro"/>
</dbReference>
<evidence type="ECO:0000259" key="6">
    <source>
        <dbReference type="Pfam" id="PF17921"/>
    </source>
</evidence>
<evidence type="ECO:0000256" key="4">
    <source>
        <dbReference type="SAM" id="MobiDB-lite"/>
    </source>
</evidence>
<name>A0A2B4RH92_STYPI</name>
<dbReference type="InterPro" id="IPR041588">
    <property type="entry name" value="Integrase_H2C2"/>
</dbReference>
<dbReference type="InterPro" id="IPR043128">
    <property type="entry name" value="Rev_trsase/Diguanyl_cyclase"/>
</dbReference>
<evidence type="ECO:0000256" key="1">
    <source>
        <dbReference type="ARBA" id="ARBA00022679"/>
    </source>
</evidence>
<evidence type="ECO:0000256" key="2">
    <source>
        <dbReference type="ARBA" id="ARBA00022695"/>
    </source>
</evidence>
<dbReference type="PANTHER" id="PTHR37984:SF9">
    <property type="entry name" value="INTEGRASE CATALYTIC DOMAIN-CONTAINING PROTEIN"/>
    <property type="match status" value="1"/>
</dbReference>
<organism evidence="7 8">
    <name type="scientific">Stylophora pistillata</name>
    <name type="common">Smooth cauliflower coral</name>
    <dbReference type="NCBI Taxonomy" id="50429"/>
    <lineage>
        <taxon>Eukaryota</taxon>
        <taxon>Metazoa</taxon>
        <taxon>Cnidaria</taxon>
        <taxon>Anthozoa</taxon>
        <taxon>Hexacorallia</taxon>
        <taxon>Scleractinia</taxon>
        <taxon>Astrocoeniina</taxon>
        <taxon>Pocilloporidae</taxon>
        <taxon>Stylophora</taxon>
    </lineage>
</organism>
<keyword evidence="2" id="KW-0548">Nucleotidyltransferase</keyword>
<proteinExistence type="predicted"/>
<dbReference type="InterPro" id="IPR001969">
    <property type="entry name" value="Aspartic_peptidase_AS"/>
</dbReference>
<dbReference type="GO" id="GO:0004190">
    <property type="term" value="F:aspartic-type endopeptidase activity"/>
    <property type="evidence" value="ECO:0007669"/>
    <property type="project" value="InterPro"/>
</dbReference>
<dbReference type="InterPro" id="IPR012337">
    <property type="entry name" value="RNaseH-like_sf"/>
</dbReference>
<dbReference type="CDD" id="cd01647">
    <property type="entry name" value="RT_LTR"/>
    <property type="match status" value="1"/>
</dbReference>
<sequence>MLVYDVIALNDGKGRFHALISPGEENNDKVVADDVLKALMTAYKNAEAKSTKTQILSLYAYKYSISTLKKLHSPYDKLSTRQIQRARCHAKTIAPGRVPEKKKHHRVRTDMSKVDHFIEFINRPYFSQDVSYGTMSLQLDSGDTTEMPNVVRIVKRSTMISQYMQFCQEETCEPLDRSTLFKTLEVRETSQRKSLQGLDNTAADGSAGFHKIKMIVDDLEKGGMKRQWGAEVKERLRKAKRYLKTDFRVHCNPEKAVCPDHCRKLALSDEQDLEFHENCSHQHTQNCKECQNLRNILDEVEEKIRGPSRRPYSSEQRDDLLYDLKLEKTDNLQWKTHIVRSINQEAAKQDQLTMISTSQDCALVIMDWAMRFIQLKFPRDIGQRAGIEVFRYDFSEAQYGKDVCDRILCPLKICIRRFCNEGHDILPAGDMRKTLSERTVKGTSACVCEVDESKRTLEVNKIDGFSKLQNIQFGKKVYNKSKTDYYSMQFSKYNDNLKQTWKLIGTLVKRKARAQTFPTKITHNNRTYSQEKNIAESFNNFSVYIGPTLAQKIKPDHTDPLQYIESTPSNNFYLAPVTLAQVFTLFAGLKENKASLTVPNKLIKLAAKQLSAPFTEIYNESISLGEFPEAFKISKVTPIFKSGGVSELGFITNQLKGLLPVGLLAQLVERCTSIAELAQEEEESYDDYTTRLKQAAAPGEFSEGWREVEIQMQLIEKGKSKRVRRRLLSKPHSLQEALDYARAQELSDKQVKRIEMEQQSRGNSTESKRKVNKSIVKTVRQEVQSDSSDAESLCGIEEVGAVESNTKPRPIRSIKIENHEVKVLIDTGASVNVMDECTCQQLLANKIKLEKSTSVLRSYQTNENPSRPLTVMGKFDAVVESNTRIFPATFHVIKGNTNTEPLIGFQTAESLGLVVITNAIRTDSELFTSKLLEEYADLFLKIEKMEGVQVDLHVDRTVTLLAQPHRRIPFSVRQKLEAELERLQRDDVIEKVEEPASWVSPVVIRPKRTANEIRLNVDMREANKAIPRTHTIMPTLEDITHELNGATVFSHLDMNPGYHQLELQENSRDITTFSTHIGLYRYKRLNFGTRSAGEIFQDTVSREITRDIPRCLNISDDILVYGKTQQEHDRNLDKLFKKAREKKITFNKGKCEFNKQSCVYYGMKFSTDGASPDPRKVVAIKAAEPPRNAKELNSLLCTVQYNARFMEKYAPQADLLRVTDHKPLEVILNNPRHQTSIRLHRMMVRMLDYEFKLEYRPGKTNISDYTSRHPLPRETCTKRELGTTKDVKQYVNFVVASDIPRAISKEDLVKATENDEELKSLITCIRERKIDHRNLDMKAYFNIYDELAVADGLVLRGERIIVPREFRETMVKIAHEGHQDIVRTKQLLRAHVWFPGIHKMVEKHVGNCLACQATIPCHTREPLQMSDLPTGPWKKISVDFAGPFPNKDMGLVFWDQYSRYPVVEFVTSTSAEAVIPQLTRVFTSYGIPEETVKKSARVAKIEGKAFKQEIQRTVGNYRATPHPVTRESPDKLMFGRKLRRNLPERVVPQEEQRHELIREKDERKKKQMKAYVDERRHTSQSSIKIGDRVLLKQNRGNALTPPYDPRPYAVVGMKGSMITVKRGKEVKSRNSSHCKVFKYAGKEEHDDLDWDKEQQPMNRRPTNRHIEVGEVPGEGNIVKQETQRGPTIAPSEPRRSVGARTSTWETIYRDVKPH</sequence>
<dbReference type="Gene3D" id="3.10.10.10">
    <property type="entry name" value="HIV Type 1 Reverse Transcriptase, subunit A, domain 1"/>
    <property type="match status" value="1"/>
</dbReference>
<dbReference type="GO" id="GO:0003964">
    <property type="term" value="F:RNA-directed DNA polymerase activity"/>
    <property type="evidence" value="ECO:0007669"/>
    <property type="project" value="UniProtKB-KW"/>
</dbReference>
<dbReference type="FunFam" id="1.10.340.70:FF:000003">
    <property type="entry name" value="Protein CBG25708"/>
    <property type="match status" value="1"/>
</dbReference>
<dbReference type="SUPFAM" id="SSF56672">
    <property type="entry name" value="DNA/RNA polymerases"/>
    <property type="match status" value="1"/>
</dbReference>
<dbReference type="Pfam" id="PF00078">
    <property type="entry name" value="RVT_1"/>
    <property type="match status" value="1"/>
</dbReference>
<dbReference type="EMBL" id="LSMT01000628">
    <property type="protein sequence ID" value="PFX15622.1"/>
    <property type="molecule type" value="Genomic_DNA"/>
</dbReference>
<dbReference type="Pfam" id="PF17921">
    <property type="entry name" value="Integrase_H2C2"/>
    <property type="match status" value="1"/>
</dbReference>
<evidence type="ECO:0000313" key="8">
    <source>
        <dbReference type="Proteomes" id="UP000225706"/>
    </source>
</evidence>
<reference evidence="8" key="1">
    <citation type="journal article" date="2017" name="bioRxiv">
        <title>Comparative analysis of the genomes of Stylophora pistillata and Acropora digitifera provides evidence for extensive differences between species of corals.</title>
        <authorList>
            <person name="Voolstra C.R."/>
            <person name="Li Y."/>
            <person name="Liew Y.J."/>
            <person name="Baumgarten S."/>
            <person name="Zoccola D."/>
            <person name="Flot J.-F."/>
            <person name="Tambutte S."/>
            <person name="Allemand D."/>
            <person name="Aranda M."/>
        </authorList>
    </citation>
    <scope>NUCLEOTIDE SEQUENCE [LARGE SCALE GENOMIC DNA]</scope>
</reference>
<evidence type="ECO:0000313" key="7">
    <source>
        <dbReference type="EMBL" id="PFX15622.1"/>
    </source>
</evidence>
<gene>
    <name evidence="7" type="primary">POL</name>
    <name evidence="7" type="ORF">AWC38_SpisGene20145</name>
</gene>
<dbReference type="InterPro" id="IPR000477">
    <property type="entry name" value="RT_dom"/>
</dbReference>
<dbReference type="SUPFAM" id="SSF50630">
    <property type="entry name" value="Acid proteases"/>
    <property type="match status" value="1"/>
</dbReference>
<accession>A0A2B4RH92</accession>
<keyword evidence="1" id="KW-0808">Transferase</keyword>
<feature type="domain" description="Integrase zinc-binding" evidence="6">
    <location>
        <begin position="1362"/>
        <end position="1413"/>
    </location>
</feature>
<dbReference type="PROSITE" id="PS00141">
    <property type="entry name" value="ASP_PROTEASE"/>
    <property type="match status" value="1"/>
</dbReference>
<dbReference type="GO" id="GO:0003676">
    <property type="term" value="F:nucleic acid binding"/>
    <property type="evidence" value="ECO:0007669"/>
    <property type="project" value="InterPro"/>
</dbReference>